<evidence type="ECO:0000313" key="3">
    <source>
        <dbReference type="EMBL" id="TGG36457.1"/>
    </source>
</evidence>
<accession>A0A4Z0V2P3</accession>
<dbReference type="GeneID" id="82150398"/>
<dbReference type="PIRSF" id="PIRSF012524">
    <property type="entry name" value="YitL_S1"/>
    <property type="match status" value="1"/>
</dbReference>
<dbReference type="Gene3D" id="1.10.10.10">
    <property type="entry name" value="Winged helix-like DNA-binding domain superfamily/Winged helix DNA-binding domain"/>
    <property type="match status" value="1"/>
</dbReference>
<dbReference type="InterPro" id="IPR014464">
    <property type="entry name" value="CvfB_fam"/>
</dbReference>
<dbReference type="SUPFAM" id="SSF50249">
    <property type="entry name" value="Nucleic acid-binding proteins"/>
    <property type="match status" value="1"/>
</dbReference>
<keyword evidence="4" id="KW-1185">Reference proteome</keyword>
<name>A0A4Z0V2P3_9BACT</name>
<sequence>MVKIGKYNRLRIVKNVDFGAYLDGGDGVEILLPARYIETPLHKDDEIEVFIYRDNEGRLIATTEHPYAQVGEFAFLRVNDVNRMGAFLDWGLMKQLLVPFSEQRMKLSKGMVVPVYVYLDDASQRIVASAKIEQFLGNKVPKYFLGEKVTALVYKHAEIGYKAIVDNLFHGMLYDNELYGQLKVGDTVTAYVKRVREDGKIDLLLHGGKDGRIDSLVDGIREKLLQSSDKFIPVSDSSSPDVIRDMFNCSKKDFKKAIGNLYRDRIIEITPDGIKLV</sequence>
<protein>
    <submittedName>
        <fullName evidence="3">GntR family transcriptional regulator</fullName>
    </submittedName>
</protein>
<evidence type="ECO:0000313" key="4">
    <source>
        <dbReference type="Proteomes" id="UP000297635"/>
    </source>
</evidence>
<dbReference type="Pfam" id="PF13509">
    <property type="entry name" value="S1_2"/>
    <property type="match status" value="2"/>
</dbReference>
<evidence type="ECO:0000259" key="2">
    <source>
        <dbReference type="SMART" id="SM00316"/>
    </source>
</evidence>
<proteinExistence type="inferred from homology"/>
<dbReference type="Gene3D" id="2.40.50.140">
    <property type="entry name" value="Nucleic acid-binding proteins"/>
    <property type="match status" value="2"/>
</dbReference>
<comment type="similarity">
    <text evidence="1">Belongs to the CvfB family.</text>
</comment>
<feature type="domain" description="S1 motif" evidence="2">
    <location>
        <begin position="144"/>
        <end position="206"/>
    </location>
</feature>
<dbReference type="SMART" id="SM00316">
    <property type="entry name" value="S1"/>
    <property type="match status" value="3"/>
</dbReference>
<dbReference type="Pfam" id="PF17783">
    <property type="entry name" value="WHD_CvfB"/>
    <property type="match status" value="1"/>
</dbReference>
<feature type="domain" description="S1 motif" evidence="2">
    <location>
        <begin position="69"/>
        <end position="131"/>
    </location>
</feature>
<dbReference type="InterPro" id="IPR036388">
    <property type="entry name" value="WH-like_DNA-bd_sf"/>
</dbReference>
<dbReference type="InterPro" id="IPR040764">
    <property type="entry name" value="CvfB_WH"/>
</dbReference>
<dbReference type="PANTHER" id="PTHR37296:SF1">
    <property type="entry name" value="CONSERVED VIRULENCE FACTOR B"/>
    <property type="match status" value="1"/>
</dbReference>
<reference evidence="3 4" key="1">
    <citation type="submission" date="2019-02" db="EMBL/GenBank/DDBJ databases">
        <title>Isolation and identification of novel species under the genus Muribaculum.</title>
        <authorList>
            <person name="Miyake S."/>
            <person name="Ding Y."/>
            <person name="Low A."/>
            <person name="Soh M."/>
            <person name="Seedorf H."/>
        </authorList>
    </citation>
    <scope>NUCLEOTIDE SEQUENCE [LARGE SCALE GENOMIC DNA]</scope>
    <source>
        <strain evidence="3 4">TLL-A3</strain>
    </source>
</reference>
<dbReference type="InterPro" id="IPR012340">
    <property type="entry name" value="NA-bd_OB-fold"/>
</dbReference>
<dbReference type="GO" id="GO:0003676">
    <property type="term" value="F:nucleic acid binding"/>
    <property type="evidence" value="ECO:0007669"/>
    <property type="project" value="InterPro"/>
</dbReference>
<dbReference type="RefSeq" id="WP_135472194.1">
    <property type="nucleotide sequence ID" value="NZ_CASGTF010000042.1"/>
</dbReference>
<dbReference type="EMBL" id="SJSA01000002">
    <property type="protein sequence ID" value="TGG36457.1"/>
    <property type="molecule type" value="Genomic_DNA"/>
</dbReference>
<comment type="caution">
    <text evidence="3">The sequence shown here is derived from an EMBL/GenBank/DDBJ whole genome shotgun (WGS) entry which is preliminary data.</text>
</comment>
<dbReference type="InterPro" id="IPR039566">
    <property type="entry name" value="CvfB_S1_st"/>
</dbReference>
<dbReference type="Proteomes" id="UP000297635">
    <property type="component" value="Unassembled WGS sequence"/>
</dbReference>
<dbReference type="AlphaFoldDB" id="A0A4Z0V2P3"/>
<dbReference type="InterPro" id="IPR003029">
    <property type="entry name" value="S1_domain"/>
</dbReference>
<evidence type="ECO:0000256" key="1">
    <source>
        <dbReference type="PIRNR" id="PIRNR012524"/>
    </source>
</evidence>
<organism evidence="3 4">
    <name type="scientific">Duncaniella freteri</name>
    <dbReference type="NCBI Taxonomy" id="2530391"/>
    <lineage>
        <taxon>Bacteria</taxon>
        <taxon>Pseudomonadati</taxon>
        <taxon>Bacteroidota</taxon>
        <taxon>Bacteroidia</taxon>
        <taxon>Bacteroidales</taxon>
        <taxon>Muribaculaceae</taxon>
        <taxon>Duncaniella</taxon>
    </lineage>
</organism>
<dbReference type="PANTHER" id="PTHR37296">
    <property type="entry name" value="CONSERVED VIRULENCE FACTOR B"/>
    <property type="match status" value="1"/>
</dbReference>
<feature type="domain" description="S1 motif" evidence="2">
    <location>
        <begin position="3"/>
        <end position="64"/>
    </location>
</feature>
<gene>
    <name evidence="3" type="ORF">EZ315_11415</name>
</gene>